<dbReference type="GeneID" id="83180544"/>
<accession>A0A9W9MHP2</accession>
<proteinExistence type="predicted"/>
<evidence type="ECO:0000313" key="1">
    <source>
        <dbReference type="EMBL" id="KAJ5201518.1"/>
    </source>
</evidence>
<organism evidence="1 2">
    <name type="scientific">Penicillium cinerascens</name>
    <dbReference type="NCBI Taxonomy" id="70096"/>
    <lineage>
        <taxon>Eukaryota</taxon>
        <taxon>Fungi</taxon>
        <taxon>Dikarya</taxon>
        <taxon>Ascomycota</taxon>
        <taxon>Pezizomycotina</taxon>
        <taxon>Eurotiomycetes</taxon>
        <taxon>Eurotiomycetidae</taxon>
        <taxon>Eurotiales</taxon>
        <taxon>Aspergillaceae</taxon>
        <taxon>Penicillium</taxon>
    </lineage>
</organism>
<evidence type="ECO:0000313" key="2">
    <source>
        <dbReference type="Proteomes" id="UP001150904"/>
    </source>
</evidence>
<protein>
    <submittedName>
        <fullName evidence="1">Uncharacterized protein</fullName>
    </submittedName>
</protein>
<dbReference type="Proteomes" id="UP001150904">
    <property type="component" value="Unassembled WGS sequence"/>
</dbReference>
<dbReference type="OrthoDB" id="4360110at2759"/>
<dbReference type="EMBL" id="JAPQKR010000013">
    <property type="protein sequence ID" value="KAJ5201518.1"/>
    <property type="molecule type" value="Genomic_DNA"/>
</dbReference>
<dbReference type="AlphaFoldDB" id="A0A9W9MHP2"/>
<name>A0A9W9MHP2_9EURO</name>
<reference evidence="1" key="1">
    <citation type="submission" date="2022-12" db="EMBL/GenBank/DDBJ databases">
        <authorList>
            <person name="Petersen C."/>
        </authorList>
    </citation>
    <scope>NUCLEOTIDE SEQUENCE</scope>
    <source>
        <strain evidence="1">IBT 15544</strain>
    </source>
</reference>
<reference evidence="1" key="2">
    <citation type="journal article" date="2023" name="IMA Fungus">
        <title>Comparative genomic study of the Penicillium genus elucidates a diverse pangenome and 15 lateral gene transfer events.</title>
        <authorList>
            <person name="Petersen C."/>
            <person name="Sorensen T."/>
            <person name="Nielsen M.R."/>
            <person name="Sondergaard T.E."/>
            <person name="Sorensen J.L."/>
            <person name="Fitzpatrick D.A."/>
            <person name="Frisvad J.C."/>
            <person name="Nielsen K.L."/>
        </authorList>
    </citation>
    <scope>NUCLEOTIDE SEQUENCE</scope>
    <source>
        <strain evidence="1">IBT 15544</strain>
    </source>
</reference>
<comment type="caution">
    <text evidence="1">The sequence shown here is derived from an EMBL/GenBank/DDBJ whole genome shotgun (WGS) entry which is preliminary data.</text>
</comment>
<keyword evidence="2" id="KW-1185">Reference proteome</keyword>
<dbReference type="RefSeq" id="XP_058307434.1">
    <property type="nucleotide sequence ID" value="XM_058453243.1"/>
</dbReference>
<sequence length="544" mass="61185">MGAGPVHEKRTLALYLAWVEAWCSVREAQATSPVLTSMTLDEVCQIFREKDTRLPSLETIESAVIVFREQFKQGRITLGGSRPPSNNQINLLSENYDPRTPCECCGIGPTCASFDTDFETLAQNCRCNAIQKMLELVRLIGDKPDQWNGHGILTQQALEKAAVELALSNTEWQKPIDCHPGSCKSLPNVFAPDRRPNPHCDTPADVHHAMYPTFEHIKLCADAKYYYSIACGGSLCDEGISRALADMGNDILIADYCEAANEEKIALLQKTGAAAVSFLRLCNMAGFIADWQFNVVAASVLQFRATGYYRDHAHPRLPQGLFGSRQTGNSVHRHIDLGFMVEIVCSSLGTGETFDKHVYFDIVEACALLNDLVDFRSDTTRRQRENIVLRGIRKSVCRSLNDQIYRCYQKVLVNVRKQKVSALVIMAFCNWCILGSHHKIFELLRGFTVNPENPPCKYDGLELYDQLVEALIPYGTLREHGPRLDMTRADLDKLYCLYRADSETHIAWLADSTRILLDPRHCRPIVDAIHFEWNGSIGDLNYCP</sequence>
<gene>
    <name evidence="1" type="ORF">N7498_006181</name>
</gene>